<protein>
    <submittedName>
        <fullName evidence="2">Uncharacterized protein</fullName>
    </submittedName>
</protein>
<name>A0A061RMY1_9CHLO</name>
<evidence type="ECO:0000256" key="1">
    <source>
        <dbReference type="SAM" id="SignalP"/>
    </source>
</evidence>
<keyword evidence="1" id="KW-0732">Signal</keyword>
<gene>
    <name evidence="2" type="ORF">TSPGSL018_26438</name>
</gene>
<evidence type="ECO:0000313" key="2">
    <source>
        <dbReference type="EMBL" id="JAC74262.1"/>
    </source>
</evidence>
<reference evidence="2" key="1">
    <citation type="submission" date="2014-05" db="EMBL/GenBank/DDBJ databases">
        <title>The transcriptome of the halophilic microalga Tetraselmis sp. GSL018 isolated from the Great Salt Lake, Utah.</title>
        <authorList>
            <person name="Jinkerson R.E."/>
            <person name="D'Adamo S."/>
            <person name="Posewitz M.C."/>
        </authorList>
    </citation>
    <scope>NUCLEOTIDE SEQUENCE</scope>
    <source>
        <strain evidence="2">GSL018</strain>
    </source>
</reference>
<dbReference type="AlphaFoldDB" id="A0A061RMY1"/>
<feature type="chain" id="PRO_5001609778" evidence="1">
    <location>
        <begin position="25"/>
        <end position="149"/>
    </location>
</feature>
<organism evidence="2">
    <name type="scientific">Tetraselmis sp. GSL018</name>
    <dbReference type="NCBI Taxonomy" id="582737"/>
    <lineage>
        <taxon>Eukaryota</taxon>
        <taxon>Viridiplantae</taxon>
        <taxon>Chlorophyta</taxon>
        <taxon>core chlorophytes</taxon>
        <taxon>Chlorodendrophyceae</taxon>
        <taxon>Chlorodendrales</taxon>
        <taxon>Chlorodendraceae</taxon>
        <taxon>Tetraselmis</taxon>
    </lineage>
</organism>
<proteinExistence type="predicted"/>
<accession>A0A061RMY1</accession>
<sequence length="149" mass="16635">MTSIQTTIIFLYTLFQLQCKQTTAWQEDFLKPVEGPARVDSVPPSLRNMMLLAVERLSNPDIKEDDPMLNPAVREQLRAEGFSIDGSPGSGRAAALAQREANMKLILEAHKNQSTPLADDFEPGRPELWHEVGEAKRLSGEWYQRAAAA</sequence>
<dbReference type="EMBL" id="GBEZ01011534">
    <property type="protein sequence ID" value="JAC74262.1"/>
    <property type="molecule type" value="Transcribed_RNA"/>
</dbReference>
<feature type="signal peptide" evidence="1">
    <location>
        <begin position="1"/>
        <end position="24"/>
    </location>
</feature>